<organism evidence="12 13">
    <name type="scientific">Streptomyces lonegramiae</name>
    <dbReference type="NCBI Taxonomy" id="3075524"/>
    <lineage>
        <taxon>Bacteria</taxon>
        <taxon>Bacillati</taxon>
        <taxon>Actinomycetota</taxon>
        <taxon>Actinomycetes</taxon>
        <taxon>Kitasatosporales</taxon>
        <taxon>Streptomycetaceae</taxon>
        <taxon>Streptomyces</taxon>
    </lineage>
</organism>
<gene>
    <name evidence="9" type="primary">fabH</name>
    <name evidence="12" type="ORF">RND15_04555</name>
</gene>
<evidence type="ECO:0000256" key="5">
    <source>
        <dbReference type="ARBA" id="ARBA00022832"/>
    </source>
</evidence>
<dbReference type="InterPro" id="IPR016039">
    <property type="entry name" value="Thiolase-like"/>
</dbReference>
<keyword evidence="8 9" id="KW-0012">Acyltransferase</keyword>
<evidence type="ECO:0000256" key="1">
    <source>
        <dbReference type="ARBA" id="ARBA00008642"/>
    </source>
</evidence>
<dbReference type="GO" id="GO:0033818">
    <property type="term" value="F:beta-ketoacyl-acyl-carrier-protein synthase III activity"/>
    <property type="evidence" value="ECO:0007669"/>
    <property type="project" value="UniProtKB-EC"/>
</dbReference>
<dbReference type="InterPro" id="IPR013751">
    <property type="entry name" value="ACP_syn_III_N"/>
</dbReference>
<dbReference type="NCBIfam" id="TIGR00747">
    <property type="entry name" value="fabH"/>
    <property type="match status" value="1"/>
</dbReference>
<dbReference type="EMBL" id="JAVRFD010000001">
    <property type="protein sequence ID" value="MDT0541991.1"/>
    <property type="molecule type" value="Genomic_DNA"/>
</dbReference>
<keyword evidence="5 9" id="KW-0276">Fatty acid metabolism</keyword>
<keyword evidence="6 9" id="KW-0443">Lipid metabolism</keyword>
<dbReference type="SUPFAM" id="SSF53901">
    <property type="entry name" value="Thiolase-like"/>
    <property type="match status" value="1"/>
</dbReference>
<evidence type="ECO:0000313" key="13">
    <source>
        <dbReference type="Proteomes" id="UP001180754"/>
    </source>
</evidence>
<dbReference type="Pfam" id="PF08541">
    <property type="entry name" value="ACP_syn_III_C"/>
    <property type="match status" value="1"/>
</dbReference>
<evidence type="ECO:0000256" key="7">
    <source>
        <dbReference type="ARBA" id="ARBA00023160"/>
    </source>
</evidence>
<protein>
    <recommendedName>
        <fullName evidence="9">Beta-ketoacyl-[acyl-carrier-protein] synthase III</fullName>
        <shortName evidence="9">Beta-ketoacyl-ACP synthase III</shortName>
        <shortName evidence="9">KAS III</shortName>
        <ecNumber evidence="9">2.3.1.180</ecNumber>
    </recommendedName>
    <alternativeName>
        <fullName evidence="9">3-oxoacyl-[acyl-carrier-protein] synthase 3</fullName>
    </alternativeName>
    <alternativeName>
        <fullName evidence="9">3-oxoacyl-[acyl-carrier-protein] synthase III</fullName>
    </alternativeName>
</protein>
<feature type="active site" evidence="9">
    <location>
        <position position="267"/>
    </location>
</feature>
<sequence length="346" mass="35344">MNRPLEGAGGGPPASVIAGIGAYVPPNPVTNHDLSLRLDTSDEWIRSRTGISSRHMVLPGQATSDLAVEAGRRALESAGPEHAEGVDAVVLATTTPDRACPATAPEVAWRLGLGTVAAFDVSAVCSGFLYGLATATGLITAGTADRVLLIAADAFTTLVDPRDRSTAVIFADGAGAVVLRAGRPDEPGAVGPVVLGSDGSLAGLLEVPGGGSRQRASGEPARPGDEFLRMAGRDTYRHAVERMADASRRAVKAAGCGLADIDRLAAHQANARILTTVAEHLGIPEDRRLSNIDRNGNTVAASIPLLLADSATDGSLTAGHRVLLTAFGAGLAWGAATVQWPDVKPG</sequence>
<keyword evidence="4 9" id="KW-0808">Transferase</keyword>
<dbReference type="Proteomes" id="UP001180754">
    <property type="component" value="Unassembled WGS sequence"/>
</dbReference>
<dbReference type="Gene3D" id="3.40.47.10">
    <property type="match status" value="1"/>
</dbReference>
<keyword evidence="3 9" id="KW-0444">Lipid biosynthesis</keyword>
<reference evidence="12" key="1">
    <citation type="submission" date="2024-05" db="EMBL/GenBank/DDBJ databases">
        <title>30 novel species of actinomycetes from the DSMZ collection.</title>
        <authorList>
            <person name="Nouioui I."/>
        </authorList>
    </citation>
    <scope>NUCLEOTIDE SEQUENCE</scope>
    <source>
        <strain evidence="12">DSM 41529</strain>
    </source>
</reference>
<feature type="region of interest" description="ACP-binding" evidence="9">
    <location>
        <begin position="268"/>
        <end position="272"/>
    </location>
</feature>
<comment type="domain">
    <text evidence="9">The last Arg residue of the ACP-binding site is essential for the weak association between ACP/AcpP and FabH.</text>
</comment>
<evidence type="ECO:0000256" key="4">
    <source>
        <dbReference type="ARBA" id="ARBA00022679"/>
    </source>
</evidence>
<feature type="active site" evidence="9">
    <location>
        <position position="297"/>
    </location>
</feature>
<keyword evidence="9" id="KW-0511">Multifunctional enzyme</keyword>
<comment type="catalytic activity">
    <reaction evidence="9">
        <text>malonyl-[ACP] + acetyl-CoA + H(+) = 3-oxobutanoyl-[ACP] + CO2 + CoA</text>
        <dbReference type="Rhea" id="RHEA:12080"/>
        <dbReference type="Rhea" id="RHEA-COMP:9623"/>
        <dbReference type="Rhea" id="RHEA-COMP:9625"/>
        <dbReference type="ChEBI" id="CHEBI:15378"/>
        <dbReference type="ChEBI" id="CHEBI:16526"/>
        <dbReference type="ChEBI" id="CHEBI:57287"/>
        <dbReference type="ChEBI" id="CHEBI:57288"/>
        <dbReference type="ChEBI" id="CHEBI:78449"/>
        <dbReference type="ChEBI" id="CHEBI:78450"/>
        <dbReference type="EC" id="2.3.1.180"/>
    </reaction>
</comment>
<evidence type="ECO:0000256" key="6">
    <source>
        <dbReference type="ARBA" id="ARBA00023098"/>
    </source>
</evidence>
<name>A0ABU2X917_9ACTN</name>
<evidence type="ECO:0000259" key="10">
    <source>
        <dbReference type="Pfam" id="PF08541"/>
    </source>
</evidence>
<feature type="domain" description="Beta-ketoacyl-[acyl-carrier-protein] synthase III N-terminal" evidence="11">
    <location>
        <begin position="119"/>
        <end position="199"/>
    </location>
</feature>
<evidence type="ECO:0000313" key="12">
    <source>
        <dbReference type="EMBL" id="MDT0541991.1"/>
    </source>
</evidence>
<proteinExistence type="inferred from homology"/>
<comment type="subcellular location">
    <subcellularLocation>
        <location evidence="9">Cytoplasm</location>
    </subcellularLocation>
</comment>
<comment type="caution">
    <text evidence="12">The sequence shown here is derived from an EMBL/GenBank/DDBJ whole genome shotgun (WGS) entry which is preliminary data.</text>
</comment>
<dbReference type="InterPro" id="IPR013747">
    <property type="entry name" value="ACP_syn_III_C"/>
</dbReference>
<accession>A0ABU2X917</accession>
<comment type="function">
    <text evidence="9">Catalyzes the condensation reaction of fatty acid synthesis by the addition to an acyl acceptor of two carbons from malonyl-ACP. Catalyzes the first condensation reaction which initiates fatty acid synthesis and may therefore play a role in governing the total rate of fatty acid production. Possesses both acetoacetyl-ACP synthase and acetyl transacylase activities. Its substrate specificity determines the biosynthesis of branched-chain and/or straight-chain of fatty acids.</text>
</comment>
<comment type="pathway">
    <text evidence="9">Lipid metabolism; fatty acid biosynthesis.</text>
</comment>
<feature type="active site" evidence="9">
    <location>
        <position position="125"/>
    </location>
</feature>
<dbReference type="EC" id="2.3.1.180" evidence="9"/>
<comment type="similarity">
    <text evidence="1 9">Belongs to the thiolase-like superfamily. FabH family.</text>
</comment>
<dbReference type="InterPro" id="IPR004655">
    <property type="entry name" value="FabH"/>
</dbReference>
<keyword evidence="2 9" id="KW-0963">Cytoplasm</keyword>
<feature type="domain" description="Beta-ketoacyl-[acyl-carrier-protein] synthase III C-terminal" evidence="10">
    <location>
        <begin position="252"/>
        <end position="340"/>
    </location>
</feature>
<dbReference type="RefSeq" id="WP_311722283.1">
    <property type="nucleotide sequence ID" value="NZ_JAVRFD010000001.1"/>
</dbReference>
<dbReference type="CDD" id="cd00830">
    <property type="entry name" value="KAS_III"/>
    <property type="match status" value="1"/>
</dbReference>
<keyword evidence="13" id="KW-1185">Reference proteome</keyword>
<evidence type="ECO:0000256" key="2">
    <source>
        <dbReference type="ARBA" id="ARBA00022490"/>
    </source>
</evidence>
<dbReference type="HAMAP" id="MF_01815">
    <property type="entry name" value="FabH"/>
    <property type="match status" value="1"/>
</dbReference>
<dbReference type="Pfam" id="PF08545">
    <property type="entry name" value="ACP_syn_III"/>
    <property type="match status" value="1"/>
</dbReference>
<evidence type="ECO:0000256" key="3">
    <source>
        <dbReference type="ARBA" id="ARBA00022516"/>
    </source>
</evidence>
<dbReference type="PANTHER" id="PTHR34069">
    <property type="entry name" value="3-OXOACYL-[ACYL-CARRIER-PROTEIN] SYNTHASE 3"/>
    <property type="match status" value="1"/>
</dbReference>
<keyword evidence="7 9" id="KW-0275">Fatty acid biosynthesis</keyword>
<evidence type="ECO:0000256" key="9">
    <source>
        <dbReference type="HAMAP-Rule" id="MF_01815"/>
    </source>
</evidence>
<dbReference type="NCBIfam" id="NF006829">
    <property type="entry name" value="PRK09352.1"/>
    <property type="match status" value="1"/>
</dbReference>
<dbReference type="PANTHER" id="PTHR34069:SF2">
    <property type="entry name" value="BETA-KETOACYL-[ACYL-CARRIER-PROTEIN] SYNTHASE III"/>
    <property type="match status" value="1"/>
</dbReference>
<evidence type="ECO:0000259" key="11">
    <source>
        <dbReference type="Pfam" id="PF08545"/>
    </source>
</evidence>
<comment type="subunit">
    <text evidence="9">Homodimer.</text>
</comment>
<evidence type="ECO:0000256" key="8">
    <source>
        <dbReference type="ARBA" id="ARBA00023315"/>
    </source>
</evidence>